<feature type="transmembrane region" description="Helical" evidence="1">
    <location>
        <begin position="36"/>
        <end position="53"/>
    </location>
</feature>
<protein>
    <submittedName>
        <fullName evidence="2">Uncharacterized protein</fullName>
    </submittedName>
</protein>
<sequence length="127" mass="14562">MERRKLRVLRGLVNVSLISLVFGAILNLLAGILGSYYVLIIGFLVVLITFYCYRRADSEAASSMAYYLWRYLPTLIFITMPIVAYWYSSGTQWTLEDIIHAVQIGCSFLLPIICLLYVERVLKNAQQ</sequence>
<keyword evidence="3" id="KW-1185">Reference proteome</keyword>
<proteinExistence type="predicted"/>
<accession>A0ABV3TSD1</accession>
<gene>
    <name evidence="2" type="ORF">AB4875_01190</name>
</gene>
<keyword evidence="1" id="KW-0472">Membrane</keyword>
<feature type="transmembrane region" description="Helical" evidence="1">
    <location>
        <begin position="12"/>
        <end position="30"/>
    </location>
</feature>
<feature type="transmembrane region" description="Helical" evidence="1">
    <location>
        <begin position="98"/>
        <end position="118"/>
    </location>
</feature>
<feature type="transmembrane region" description="Helical" evidence="1">
    <location>
        <begin position="65"/>
        <end position="86"/>
    </location>
</feature>
<organism evidence="2 3">
    <name type="scientific">Zhongshania arctica</name>
    <dbReference type="NCBI Taxonomy" id="3238302"/>
    <lineage>
        <taxon>Bacteria</taxon>
        <taxon>Pseudomonadati</taxon>
        <taxon>Pseudomonadota</taxon>
        <taxon>Gammaproteobacteria</taxon>
        <taxon>Cellvibrionales</taxon>
        <taxon>Spongiibacteraceae</taxon>
        <taxon>Zhongshania</taxon>
    </lineage>
</organism>
<keyword evidence="1" id="KW-1133">Transmembrane helix</keyword>
<comment type="caution">
    <text evidence="2">The sequence shown here is derived from an EMBL/GenBank/DDBJ whole genome shotgun (WGS) entry which is preliminary data.</text>
</comment>
<dbReference type="RefSeq" id="WP_368374203.1">
    <property type="nucleotide sequence ID" value="NZ_JBFRYB010000001.1"/>
</dbReference>
<keyword evidence="1" id="KW-0812">Transmembrane</keyword>
<dbReference type="Proteomes" id="UP001557484">
    <property type="component" value="Unassembled WGS sequence"/>
</dbReference>
<name>A0ABV3TSD1_9GAMM</name>
<reference evidence="2 3" key="1">
    <citation type="journal article" date="2011" name="Int. J. Syst. Evol. Microbiol.">
        <title>Zhongshania antarctica gen. nov., sp. nov. and Zhongshania guokunii sp. nov., gammaproteobacteria respectively isolated from coastal attached (fast) ice and surface seawater of the Antarctic.</title>
        <authorList>
            <person name="Li H.J."/>
            <person name="Zhang X.Y."/>
            <person name="Chen C.X."/>
            <person name="Zhang Y.J."/>
            <person name="Gao Z.M."/>
            <person name="Yu Y."/>
            <person name="Chen X.L."/>
            <person name="Chen B."/>
            <person name="Zhang Y.Z."/>
        </authorList>
    </citation>
    <scope>NUCLEOTIDE SEQUENCE [LARGE SCALE GENOMIC DNA]</scope>
    <source>
        <strain evidence="2 3">R06B22</strain>
    </source>
</reference>
<dbReference type="EMBL" id="JBFRYB010000001">
    <property type="protein sequence ID" value="MEX1664077.1"/>
    <property type="molecule type" value="Genomic_DNA"/>
</dbReference>
<evidence type="ECO:0000313" key="2">
    <source>
        <dbReference type="EMBL" id="MEX1664077.1"/>
    </source>
</evidence>
<evidence type="ECO:0000313" key="3">
    <source>
        <dbReference type="Proteomes" id="UP001557484"/>
    </source>
</evidence>
<evidence type="ECO:0000256" key="1">
    <source>
        <dbReference type="SAM" id="Phobius"/>
    </source>
</evidence>